<name>A0A0F8UIM9_9EURO</name>
<comment type="caution">
    <text evidence="2">The sequence shown here is derived from an EMBL/GenBank/DDBJ whole genome shotgun (WGS) entry which is preliminary data.</text>
</comment>
<dbReference type="InterPro" id="IPR029058">
    <property type="entry name" value="AB_hydrolase_fold"/>
</dbReference>
<dbReference type="AlphaFoldDB" id="A0A0F8UIM9"/>
<dbReference type="PANTHER" id="PTHR45763:SF46">
    <property type="entry name" value="AB HYDROLASE-1 DOMAIN-CONTAINING PROTEIN"/>
    <property type="match status" value="1"/>
</dbReference>
<dbReference type="VEuPathDB" id="FungiDB:P175DRAFT_0503915"/>
<dbReference type="Pfam" id="PF12697">
    <property type="entry name" value="Abhydrolase_6"/>
    <property type="match status" value="1"/>
</dbReference>
<feature type="domain" description="AB hydrolase-1" evidence="1">
    <location>
        <begin position="58"/>
        <end position="310"/>
    </location>
</feature>
<evidence type="ECO:0000313" key="2">
    <source>
        <dbReference type="EMBL" id="KKK19418.1"/>
    </source>
</evidence>
<accession>A0A0F8UIM9</accession>
<dbReference type="PANTHER" id="PTHR45763">
    <property type="entry name" value="HYDROLASE, ALPHA/BETA FOLD FAMILY PROTEIN, EXPRESSED-RELATED"/>
    <property type="match status" value="1"/>
</dbReference>
<proteinExistence type="predicted"/>
<evidence type="ECO:0000313" key="3">
    <source>
        <dbReference type="Proteomes" id="UP000034947"/>
    </source>
</evidence>
<evidence type="ECO:0000259" key="1">
    <source>
        <dbReference type="Pfam" id="PF12697"/>
    </source>
</evidence>
<keyword evidence="3" id="KW-1185">Reference proteome</keyword>
<dbReference type="InterPro" id="IPR000073">
    <property type="entry name" value="AB_hydrolase_1"/>
</dbReference>
<dbReference type="Gene3D" id="3.40.50.1820">
    <property type="entry name" value="alpha/beta hydrolase"/>
    <property type="match status" value="1"/>
</dbReference>
<dbReference type="OrthoDB" id="294702at2759"/>
<gene>
    <name evidence="2" type="ORF">AOCH_001337</name>
</gene>
<organism evidence="2 3">
    <name type="scientific">Aspergillus ochraceoroseus</name>
    <dbReference type="NCBI Taxonomy" id="138278"/>
    <lineage>
        <taxon>Eukaryota</taxon>
        <taxon>Fungi</taxon>
        <taxon>Dikarya</taxon>
        <taxon>Ascomycota</taxon>
        <taxon>Pezizomycotina</taxon>
        <taxon>Eurotiomycetes</taxon>
        <taxon>Eurotiomycetidae</taxon>
        <taxon>Eurotiales</taxon>
        <taxon>Aspergillaceae</taxon>
        <taxon>Aspergillus</taxon>
        <taxon>Aspergillus subgen. Nidulantes</taxon>
    </lineage>
</organism>
<reference evidence="2 3" key="1">
    <citation type="submission" date="2015-02" db="EMBL/GenBank/DDBJ databases">
        <title>Draft Genome Sequences of Two Closely-Related Aflatoxigenic Aspergillus Species Obtained from the Cote d'Ivoire.</title>
        <authorList>
            <person name="Moore G.G."/>
            <person name="Beltz S.B."/>
            <person name="Mack B.M."/>
        </authorList>
    </citation>
    <scope>NUCLEOTIDE SEQUENCE [LARGE SCALE GENOMIC DNA]</scope>
    <source>
        <strain evidence="2 3">SRRC1432</strain>
    </source>
</reference>
<dbReference type="Proteomes" id="UP000034947">
    <property type="component" value="Unassembled WGS sequence"/>
</dbReference>
<dbReference type="EMBL" id="JYKN01001674">
    <property type="protein sequence ID" value="KKK19418.1"/>
    <property type="molecule type" value="Genomic_DNA"/>
</dbReference>
<dbReference type="SUPFAM" id="SSF53474">
    <property type="entry name" value="alpha/beta-Hydrolases"/>
    <property type="match status" value="1"/>
</dbReference>
<protein>
    <recommendedName>
        <fullName evidence="1">AB hydrolase-1 domain-containing protein</fullName>
    </recommendedName>
</protein>
<sequence>MKPGLRLRVPLPVGNNITPAAATGAKTNNISRLHQTLSLPDGRRLGYAEYGSPTGYPILYFHGFPSSRLEGWAVDGMARRRGLRVIAPDRPGYGLSTFQKQRRITDWPADVKSLVDHLRIPRFAVLGGSGGGPYAVACAYALPYEMLSAVGILAGAGPWAAGMRYVSRTRRMLSCAATNSPAALRVFVDGVVGASRWCATSGPVTKWLDAWLEKQESRDETTLSTEEERERLLKTLFEAFAQGAGASVQEAVLLSHDWGFRFEDVPYNRIQIWHGEKDANSPVEMTRYLAARLPHCSLREFAGETHYTLIKHLEEILGELVTEEMIQQHSALST</sequence>